<dbReference type="Proteomes" id="UP001596012">
    <property type="component" value="Unassembled WGS sequence"/>
</dbReference>
<feature type="domain" description="3-hydroxyisobutyrate dehydrogenase-like NAD-binding" evidence="5">
    <location>
        <begin position="173"/>
        <end position="293"/>
    </location>
</feature>
<dbReference type="Pfam" id="PF03446">
    <property type="entry name" value="NAD_binding_2"/>
    <property type="match status" value="1"/>
</dbReference>
<dbReference type="Gene3D" id="1.10.1040.10">
    <property type="entry name" value="N-(1-d-carboxylethyl)-l-norvaline Dehydrogenase, domain 2"/>
    <property type="match status" value="1"/>
</dbReference>
<dbReference type="InterPro" id="IPR008927">
    <property type="entry name" value="6-PGluconate_DH-like_C_sf"/>
</dbReference>
<dbReference type="Gene3D" id="3.40.50.720">
    <property type="entry name" value="NAD(P)-binding Rossmann-like Domain"/>
    <property type="match status" value="1"/>
</dbReference>
<dbReference type="InterPro" id="IPR015815">
    <property type="entry name" value="HIBADH-related"/>
</dbReference>
<keyword evidence="3" id="KW-0520">NAD</keyword>
<evidence type="ECO:0000256" key="3">
    <source>
        <dbReference type="ARBA" id="ARBA00023027"/>
    </source>
</evidence>
<evidence type="ECO:0000259" key="4">
    <source>
        <dbReference type="Pfam" id="PF03446"/>
    </source>
</evidence>
<dbReference type="InterPro" id="IPR002204">
    <property type="entry name" value="3-OH-isobutyrate_DH-rel_CS"/>
</dbReference>
<dbReference type="SUPFAM" id="SSF48179">
    <property type="entry name" value="6-phosphogluconate dehydrogenase C-terminal domain-like"/>
    <property type="match status" value="1"/>
</dbReference>
<comment type="caution">
    <text evidence="6">The sequence shown here is derived from an EMBL/GenBank/DDBJ whole genome shotgun (WGS) entry which is preliminary data.</text>
</comment>
<dbReference type="PANTHER" id="PTHR22981:SF7">
    <property type="entry name" value="3-HYDROXYISOBUTYRATE DEHYDROGENASE, MITOCHONDRIAL"/>
    <property type="match status" value="1"/>
</dbReference>
<dbReference type="InterPro" id="IPR006115">
    <property type="entry name" value="6PGDH_NADP-bd"/>
</dbReference>
<dbReference type="PIRSF" id="PIRSF000103">
    <property type="entry name" value="HIBADH"/>
    <property type="match status" value="1"/>
</dbReference>
<proteinExistence type="inferred from homology"/>
<organism evidence="6 7">
    <name type="scientific">Streptomyces xiangluensis</name>
    <dbReference type="NCBI Taxonomy" id="2665720"/>
    <lineage>
        <taxon>Bacteria</taxon>
        <taxon>Bacillati</taxon>
        <taxon>Actinomycetota</taxon>
        <taxon>Actinomycetes</taxon>
        <taxon>Kitasatosporales</taxon>
        <taxon>Streptomycetaceae</taxon>
        <taxon>Streptomyces</taxon>
    </lineage>
</organism>
<dbReference type="EC" id="1.1.-.-" evidence="6"/>
<reference evidence="7" key="1">
    <citation type="journal article" date="2019" name="Int. J. Syst. Evol. Microbiol.">
        <title>The Global Catalogue of Microorganisms (GCM) 10K type strain sequencing project: providing services to taxonomists for standard genome sequencing and annotation.</title>
        <authorList>
            <consortium name="The Broad Institute Genomics Platform"/>
            <consortium name="The Broad Institute Genome Sequencing Center for Infectious Disease"/>
            <person name="Wu L."/>
            <person name="Ma J."/>
        </authorList>
    </citation>
    <scope>NUCLEOTIDE SEQUENCE [LARGE SCALE GENOMIC DNA]</scope>
    <source>
        <strain evidence="7">DT43</strain>
    </source>
</reference>
<name>A0ABV8YX53_9ACTN</name>
<evidence type="ECO:0000313" key="6">
    <source>
        <dbReference type="EMBL" id="MFC4468650.1"/>
    </source>
</evidence>
<evidence type="ECO:0000256" key="1">
    <source>
        <dbReference type="ARBA" id="ARBA00009080"/>
    </source>
</evidence>
<comment type="similarity">
    <text evidence="1">Belongs to the HIBADH-related family.</text>
</comment>
<gene>
    <name evidence="6" type="ORF">ACFPH6_29665</name>
</gene>
<evidence type="ECO:0000259" key="5">
    <source>
        <dbReference type="Pfam" id="PF14833"/>
    </source>
</evidence>
<dbReference type="InterPro" id="IPR013328">
    <property type="entry name" value="6PGD_dom2"/>
</dbReference>
<dbReference type="GO" id="GO:0016491">
    <property type="term" value="F:oxidoreductase activity"/>
    <property type="evidence" value="ECO:0007669"/>
    <property type="project" value="UniProtKB-KW"/>
</dbReference>
<evidence type="ECO:0000256" key="2">
    <source>
        <dbReference type="ARBA" id="ARBA00023002"/>
    </source>
</evidence>
<dbReference type="EMBL" id="JBHSFG010000052">
    <property type="protein sequence ID" value="MFC4468650.1"/>
    <property type="molecule type" value="Genomic_DNA"/>
</dbReference>
<dbReference type="RefSeq" id="WP_386346602.1">
    <property type="nucleotide sequence ID" value="NZ_JBHSFG010000052.1"/>
</dbReference>
<dbReference type="PANTHER" id="PTHR22981">
    <property type="entry name" value="3-HYDROXYISOBUTYRATE DEHYDROGENASE-RELATED"/>
    <property type="match status" value="1"/>
</dbReference>
<keyword evidence="7" id="KW-1185">Reference proteome</keyword>
<accession>A0ABV8YX53</accession>
<dbReference type="Pfam" id="PF14833">
    <property type="entry name" value="NAD_binding_11"/>
    <property type="match status" value="1"/>
</dbReference>
<dbReference type="PROSITE" id="PS00895">
    <property type="entry name" value="3_HYDROXYISOBUT_DH"/>
    <property type="match status" value="1"/>
</dbReference>
<protein>
    <submittedName>
        <fullName evidence="6">NAD(P)-dependent oxidoreductase</fullName>
        <ecNumber evidence="6">1.1.-.-</ecNumber>
    </submittedName>
</protein>
<feature type="domain" description="6-phosphogluconate dehydrogenase NADP-binding" evidence="4">
    <location>
        <begin position="14"/>
        <end position="165"/>
    </location>
</feature>
<dbReference type="SUPFAM" id="SSF51735">
    <property type="entry name" value="NAD(P)-binding Rossmann-fold domains"/>
    <property type="match status" value="1"/>
</dbReference>
<dbReference type="InterPro" id="IPR036291">
    <property type="entry name" value="NAD(P)-bd_dom_sf"/>
</dbReference>
<sequence length="310" mass="31950">MSDSSEERSALPSVAFIGLGNMGAPMSVRLVRAGYAVTGFDLSEDARATLAAAGARTAETAADAVRGAGVVVLMLPSSAVVEAVLSDPAVSEALIEGSTVVDMSSSDPMSTRRLATVLETRGVTLVDAPVSGGVKGAENGKLTIMVGGAEDDVERVSPLLTTMGTARRAGPVGAGHALKAINNLLSATHLLVTAEGVLAGERFGLDPAIMVELINTSSGRSGSTDNKFPNFVLPGTYDSGFGMKLMVKDMRIALDLAHELGIASPLAQSAVTVWERALKELPDTADHTEIARWTFQATAEGTADRELVTG</sequence>
<dbReference type="InterPro" id="IPR029154">
    <property type="entry name" value="HIBADH-like_NADP-bd"/>
</dbReference>
<evidence type="ECO:0000313" key="7">
    <source>
        <dbReference type="Proteomes" id="UP001596012"/>
    </source>
</evidence>
<keyword evidence="2 6" id="KW-0560">Oxidoreductase</keyword>